<accession>A0A9D7XHD1</accession>
<gene>
    <name evidence="2" type="ORF">IPP58_03520</name>
</gene>
<dbReference type="Pfam" id="PF07963">
    <property type="entry name" value="N_methyl"/>
    <property type="match status" value="1"/>
</dbReference>
<dbReference type="EMBL" id="JADKIO010000005">
    <property type="protein sequence ID" value="MBK9795558.1"/>
    <property type="molecule type" value="Genomic_DNA"/>
</dbReference>
<dbReference type="PROSITE" id="PS00409">
    <property type="entry name" value="PROKAR_NTER_METHYL"/>
    <property type="match status" value="1"/>
</dbReference>
<evidence type="ECO:0000256" key="1">
    <source>
        <dbReference type="SAM" id="Phobius"/>
    </source>
</evidence>
<reference evidence="2" key="1">
    <citation type="submission" date="2020-10" db="EMBL/GenBank/DDBJ databases">
        <title>Connecting structure to function with the recovery of over 1000 high-quality activated sludge metagenome-assembled genomes encoding full-length rRNA genes using long-read sequencing.</title>
        <authorList>
            <person name="Singleton C.M."/>
            <person name="Petriglieri F."/>
            <person name="Kristensen J.M."/>
            <person name="Kirkegaard R.H."/>
            <person name="Michaelsen T.Y."/>
            <person name="Andersen M.H."/>
            <person name="Karst S.M."/>
            <person name="Dueholm M.S."/>
            <person name="Nielsen P.H."/>
            <person name="Albertsen M."/>
        </authorList>
    </citation>
    <scope>NUCLEOTIDE SEQUENCE</scope>
    <source>
        <strain evidence="2">Skiv_18-Q3-R9-52_MAXAC.067</strain>
    </source>
</reference>
<name>A0A9D7XHD1_9BACT</name>
<evidence type="ECO:0000313" key="2">
    <source>
        <dbReference type="EMBL" id="MBK9795558.1"/>
    </source>
</evidence>
<dbReference type="InterPro" id="IPR012902">
    <property type="entry name" value="N_methyl_site"/>
</dbReference>
<organism evidence="2 3">
    <name type="scientific">Candidatus Geothrix skivensis</name>
    <dbReference type="NCBI Taxonomy" id="2954439"/>
    <lineage>
        <taxon>Bacteria</taxon>
        <taxon>Pseudomonadati</taxon>
        <taxon>Acidobacteriota</taxon>
        <taxon>Holophagae</taxon>
        <taxon>Holophagales</taxon>
        <taxon>Holophagaceae</taxon>
        <taxon>Geothrix</taxon>
    </lineage>
</organism>
<protein>
    <submittedName>
        <fullName evidence="2">Prepilin-type N-terminal cleavage/methylation domain-containing protein</fullName>
    </submittedName>
</protein>
<comment type="caution">
    <text evidence="2">The sequence shown here is derived from an EMBL/GenBank/DDBJ whole genome shotgun (WGS) entry which is preliminary data.</text>
</comment>
<feature type="transmembrane region" description="Helical" evidence="1">
    <location>
        <begin position="12"/>
        <end position="33"/>
    </location>
</feature>
<dbReference type="NCBIfam" id="TIGR02532">
    <property type="entry name" value="IV_pilin_GFxxxE"/>
    <property type="match status" value="1"/>
</dbReference>
<keyword evidence="1" id="KW-0812">Transmembrane</keyword>
<proteinExistence type="predicted"/>
<keyword evidence="1" id="KW-0472">Membrane</keyword>
<evidence type="ECO:0000313" key="3">
    <source>
        <dbReference type="Proteomes" id="UP000886657"/>
    </source>
</evidence>
<dbReference type="Proteomes" id="UP000886657">
    <property type="component" value="Unassembled WGS sequence"/>
</dbReference>
<keyword evidence="1" id="KW-1133">Transmembrane helix</keyword>
<dbReference type="AlphaFoldDB" id="A0A9D7XHD1"/>
<sequence>MAKARSQASQRGFSLVELLVALTFTMVLMAGMANVYKSSLSTFYTAGESVSSARRNRMSVDLLIDDLNTTCMYLTDLSVPPPVSATVPPFFIVPNMPIANAGPNDPATGDELYFYMDQSLAFEGAIAGAAGSNVTQRTASELVVAGVVPDPANDNTFIIDCGSDSYAKQVKKGQVFIFKDSWETAYIQSDPSVSGKFVSVVAGPAPNAMITGMGPTGLPSKAKHLATSGIVFILPAQMVRYRIEILRLDPSVPNGIPCLVRDQGTYDATVFTPTLTQQVVSENIAGFKVYLSTDAGVSWAGLLPSGLPAGYTGFSNGWDQGIRAAVDTQLAAKGRPDYKSTRSSEHWFRSIPTLVRVDVTTRTATQRSEYSTTGTTLAYRNLTQSLVFVPRHSGLSMN</sequence>